<dbReference type="PANTHER" id="PTHR11926">
    <property type="entry name" value="GLUCOSYL/GLUCURONOSYL TRANSFERASES"/>
    <property type="match status" value="1"/>
</dbReference>
<dbReference type="AlphaFoldDB" id="A0AAQ3L3U7"/>
<dbReference type="CDD" id="cd03784">
    <property type="entry name" value="GT1_Gtf-like"/>
    <property type="match status" value="1"/>
</dbReference>
<dbReference type="Proteomes" id="UP001327560">
    <property type="component" value="Chromosome 8"/>
</dbReference>
<accession>A0AAQ3L3U7</accession>
<dbReference type="GO" id="GO:0080044">
    <property type="term" value="F:quercetin 7-O-glucosyltransferase activity"/>
    <property type="evidence" value="ECO:0007669"/>
    <property type="project" value="TreeGrafter"/>
</dbReference>
<organism evidence="3 4">
    <name type="scientific">Canna indica</name>
    <name type="common">Indian-shot</name>
    <dbReference type="NCBI Taxonomy" id="4628"/>
    <lineage>
        <taxon>Eukaryota</taxon>
        <taxon>Viridiplantae</taxon>
        <taxon>Streptophyta</taxon>
        <taxon>Embryophyta</taxon>
        <taxon>Tracheophyta</taxon>
        <taxon>Spermatophyta</taxon>
        <taxon>Magnoliopsida</taxon>
        <taxon>Liliopsida</taxon>
        <taxon>Zingiberales</taxon>
        <taxon>Cannaceae</taxon>
        <taxon>Canna</taxon>
    </lineage>
</organism>
<reference evidence="3 4" key="1">
    <citation type="submission" date="2023-10" db="EMBL/GenBank/DDBJ databases">
        <title>Chromosome-scale genome assembly provides insights into flower coloration mechanisms of Canna indica.</title>
        <authorList>
            <person name="Li C."/>
        </authorList>
    </citation>
    <scope>NUCLEOTIDE SEQUENCE [LARGE SCALE GENOMIC DNA]</scope>
    <source>
        <tissue evidence="3">Flower</tissue>
    </source>
</reference>
<dbReference type="Pfam" id="PF00201">
    <property type="entry name" value="UDPGT"/>
    <property type="match status" value="1"/>
</dbReference>
<dbReference type="SUPFAM" id="SSF53756">
    <property type="entry name" value="UDP-Glycosyltransferase/glycogen phosphorylase"/>
    <property type="match status" value="1"/>
</dbReference>
<dbReference type="Gene3D" id="3.40.50.2000">
    <property type="entry name" value="Glycogen Phosphorylase B"/>
    <property type="match status" value="2"/>
</dbReference>
<dbReference type="FunFam" id="3.40.50.2000:FF:000061">
    <property type="entry name" value="UDP-glycosyltransferase 83A1"/>
    <property type="match status" value="1"/>
</dbReference>
<dbReference type="InterPro" id="IPR002213">
    <property type="entry name" value="UDP_glucos_trans"/>
</dbReference>
<evidence type="ECO:0000256" key="2">
    <source>
        <dbReference type="ARBA" id="ARBA00022679"/>
    </source>
</evidence>
<dbReference type="FunFam" id="3.40.50.2000:FF:000108">
    <property type="entry name" value="UDP-glycosyltransferase 83A1"/>
    <property type="match status" value="1"/>
</dbReference>
<evidence type="ECO:0000256" key="1">
    <source>
        <dbReference type="ARBA" id="ARBA00009995"/>
    </source>
</evidence>
<proteinExistence type="inferred from homology"/>
<protein>
    <submittedName>
        <fullName evidence="3">UDP-glycosyltransferase 83A1-like</fullName>
    </submittedName>
</protein>
<sequence>MGHHQPHALVVPYPAQGHVIPLLELSYCLADHGFKITFVQTDFNHARVIGAASAPSPEKEGLTDRIRLVSFSDGLAAGEDRNHLWKLSLAIKNAMPSRLEELIRHSNEPGEDKITCMIVDGSLGWALEVARKTGLRSAEFWPTSALTAVMIMAIPKLIQDGIVDEDGVPMKEMFQPCPGLPLMNTANLSWNCFRDAESRKKSFQRLSQNNQMRHIADVVICNSCQEIELPIFTHLPRIRPIGPILTGHRLGKPVGHFWPEDTTCIDWLDEQPTNSVIYVAFGSFTMFDQRQFQELALGLELCNRPFLWAVRPDLGAIHGGAEAYPRGFRERIGSRGRMVSWAPQQKVLAHPAVACFVSHCGWNSTLEGVRNGVPFLCWPYFTDQFLNQSYICDVWRIGLKLVPDEDGIVSKEQIKSKVEELFLDEGMKARALVLKDFAYASVRKGGTSFENVKSFVDALRS</sequence>
<name>A0AAQ3L3U7_9LILI</name>
<keyword evidence="4" id="KW-1185">Reference proteome</keyword>
<keyword evidence="2" id="KW-0808">Transferase</keyword>
<comment type="similarity">
    <text evidence="1">Belongs to the UDP-glycosyltransferase family.</text>
</comment>
<dbReference type="GO" id="GO:0080043">
    <property type="term" value="F:quercetin 3-O-glucosyltransferase activity"/>
    <property type="evidence" value="ECO:0007669"/>
    <property type="project" value="TreeGrafter"/>
</dbReference>
<gene>
    <name evidence="3" type="ORF">Cni_G26459</name>
</gene>
<dbReference type="PANTHER" id="PTHR11926:SF1412">
    <property type="entry name" value="UDP-GLYCOSYLTRANSFERASE 83A1-LIKE"/>
    <property type="match status" value="1"/>
</dbReference>
<evidence type="ECO:0000313" key="3">
    <source>
        <dbReference type="EMBL" id="WOL17666.1"/>
    </source>
</evidence>
<dbReference type="EMBL" id="CP136897">
    <property type="protein sequence ID" value="WOL17666.1"/>
    <property type="molecule type" value="Genomic_DNA"/>
</dbReference>
<evidence type="ECO:0000313" key="4">
    <source>
        <dbReference type="Proteomes" id="UP001327560"/>
    </source>
</evidence>